<dbReference type="Proteomes" id="UP000478546">
    <property type="component" value="Unassembled WGS sequence"/>
</dbReference>
<keyword evidence="3" id="KW-1185">Reference proteome</keyword>
<comment type="similarity">
    <text evidence="1">Belongs to the UPF0047 family.</text>
</comment>
<name>A0A6B2GY59_9BACT</name>
<proteinExistence type="inferred from homology"/>
<dbReference type="NCBIfam" id="TIGR00149">
    <property type="entry name" value="TIGR00149_YjbQ"/>
    <property type="match status" value="1"/>
</dbReference>
<dbReference type="Pfam" id="PF01894">
    <property type="entry name" value="YjbQ"/>
    <property type="match status" value="1"/>
</dbReference>
<accession>A0A6B2GY59</accession>
<gene>
    <name evidence="2" type="ORF">GWO68_03225</name>
</gene>
<protein>
    <submittedName>
        <fullName evidence="2">YjbQ family protein</fullName>
    </submittedName>
</protein>
<evidence type="ECO:0000313" key="3">
    <source>
        <dbReference type="Proteomes" id="UP000478546"/>
    </source>
</evidence>
<dbReference type="PIRSF" id="PIRSF004681">
    <property type="entry name" value="UCP004681"/>
    <property type="match status" value="1"/>
</dbReference>
<reference evidence="2 3" key="1">
    <citation type="submission" date="2020-01" db="EMBL/GenBank/DDBJ databases">
        <authorList>
            <person name="Kim M.K."/>
        </authorList>
    </citation>
    <scope>NUCLEOTIDE SEQUENCE [LARGE SCALE GENOMIC DNA]</scope>
    <source>
        <strain evidence="2 3">BT213</strain>
    </source>
</reference>
<evidence type="ECO:0000256" key="1">
    <source>
        <dbReference type="ARBA" id="ARBA00005534"/>
    </source>
</evidence>
<dbReference type="SUPFAM" id="SSF111038">
    <property type="entry name" value="YjbQ-like"/>
    <property type="match status" value="1"/>
</dbReference>
<dbReference type="InterPro" id="IPR035917">
    <property type="entry name" value="YjbQ-like_sf"/>
</dbReference>
<dbReference type="PANTHER" id="PTHR30615">
    <property type="entry name" value="UNCHARACTERIZED PROTEIN YJBQ-RELATED"/>
    <property type="match status" value="1"/>
</dbReference>
<dbReference type="Gene3D" id="2.60.120.460">
    <property type="entry name" value="YjbQ-like"/>
    <property type="match status" value="1"/>
</dbReference>
<sequence>MWHQKEIRLPAVQRGFHLITDLIEAQLPELEDIKVGLAHIFIRHTSASLTINEDVDPTVRQDFESHFNQMVPENASYYRHTSEGPDDMPAHLKAAILGSSVTVPITNGKFNLGTWQGIYLCEHRNHASKRWIVVTLTGTTA</sequence>
<dbReference type="AlphaFoldDB" id="A0A6B2GY59"/>
<dbReference type="EMBL" id="JAAEAA010000003">
    <property type="protein sequence ID" value="NDK54921.1"/>
    <property type="molecule type" value="Genomic_DNA"/>
</dbReference>
<dbReference type="PANTHER" id="PTHR30615:SF8">
    <property type="entry name" value="UPF0047 PROTEIN C4A8.02C"/>
    <property type="match status" value="1"/>
</dbReference>
<organism evidence="2 3">
    <name type="scientific">Pontibacter fetidus</name>
    <dbReference type="NCBI Taxonomy" id="2700082"/>
    <lineage>
        <taxon>Bacteria</taxon>
        <taxon>Pseudomonadati</taxon>
        <taxon>Bacteroidota</taxon>
        <taxon>Cytophagia</taxon>
        <taxon>Cytophagales</taxon>
        <taxon>Hymenobacteraceae</taxon>
        <taxon>Pontibacter</taxon>
    </lineage>
</organism>
<evidence type="ECO:0000313" key="2">
    <source>
        <dbReference type="EMBL" id="NDK54921.1"/>
    </source>
</evidence>
<comment type="caution">
    <text evidence="2">The sequence shown here is derived from an EMBL/GenBank/DDBJ whole genome shotgun (WGS) entry which is preliminary data.</text>
</comment>
<dbReference type="InterPro" id="IPR001602">
    <property type="entry name" value="UPF0047_YjbQ-like"/>
</dbReference>
<dbReference type="PROSITE" id="PS01314">
    <property type="entry name" value="UPF0047"/>
    <property type="match status" value="1"/>
</dbReference>